<feature type="transmembrane region" description="Helical" evidence="1">
    <location>
        <begin position="20"/>
        <end position="38"/>
    </location>
</feature>
<proteinExistence type="predicted"/>
<dbReference type="RefSeq" id="WP_271349335.1">
    <property type="nucleotide sequence ID" value="NZ_JAQJZJ010000009.1"/>
</dbReference>
<evidence type="ECO:0000313" key="3">
    <source>
        <dbReference type="Proteomes" id="UP001212042"/>
    </source>
</evidence>
<sequence>MIEPRQPARPPLPWSRYLKIGLFVLVVTVVNVGGSWLMRQINFQLFPRHEPLMQAMVLGFALLYVVLMATPFMPGIEVGLALMILLGGKGALLIYLCTLAALSISFAVGRSLPPRWLWHMLDWLHLHRAGALVRQLEPLDAAARLRLLDDKAPKTVAPFLLEHRYLTIAVLLNLPGNALIGGGGGIGLVVGMSRLVPFHGYLALVACAVAPVPLWFWLHGA</sequence>
<keyword evidence="1" id="KW-1133">Transmembrane helix</keyword>
<comment type="caution">
    <text evidence="2">The sequence shown here is derived from an EMBL/GenBank/DDBJ whole genome shotgun (WGS) entry which is preliminary data.</text>
</comment>
<organism evidence="2 3">
    <name type="scientific">Pseudomonas aestuarii</name>
    <dbReference type="NCBI Taxonomy" id="3018340"/>
    <lineage>
        <taxon>Bacteria</taxon>
        <taxon>Pseudomonadati</taxon>
        <taxon>Pseudomonadota</taxon>
        <taxon>Gammaproteobacteria</taxon>
        <taxon>Pseudomonadales</taxon>
        <taxon>Pseudomonadaceae</taxon>
        <taxon>Pseudomonas</taxon>
    </lineage>
</organism>
<evidence type="ECO:0008006" key="4">
    <source>
        <dbReference type="Google" id="ProtNLM"/>
    </source>
</evidence>
<feature type="transmembrane region" description="Helical" evidence="1">
    <location>
        <begin position="92"/>
        <end position="112"/>
    </location>
</feature>
<protein>
    <recommendedName>
        <fullName evidence="4">TVP38/TMEM64 family membrane protein</fullName>
    </recommendedName>
</protein>
<feature type="transmembrane region" description="Helical" evidence="1">
    <location>
        <begin position="165"/>
        <end position="191"/>
    </location>
</feature>
<reference evidence="2 3" key="1">
    <citation type="submission" date="2023-01" db="EMBL/GenBank/DDBJ databases">
        <title>Pseudomonas SA3-5T sp. nov., isolated from tidal flat sediment.</title>
        <authorList>
            <person name="Kim H.S."/>
            <person name="Kim J.-S."/>
            <person name="Suh M.K."/>
            <person name="Eom M.K."/>
            <person name="Lee J.-S."/>
        </authorList>
    </citation>
    <scope>NUCLEOTIDE SEQUENCE [LARGE SCALE GENOMIC DNA]</scope>
    <source>
        <strain evidence="2 3">SA3-5</strain>
    </source>
</reference>
<keyword evidence="1" id="KW-0812">Transmembrane</keyword>
<evidence type="ECO:0000256" key="1">
    <source>
        <dbReference type="SAM" id="Phobius"/>
    </source>
</evidence>
<feature type="transmembrane region" description="Helical" evidence="1">
    <location>
        <begin position="198"/>
        <end position="218"/>
    </location>
</feature>
<feature type="transmembrane region" description="Helical" evidence="1">
    <location>
        <begin position="58"/>
        <end position="85"/>
    </location>
</feature>
<accession>A0ABT4XJS0</accession>
<keyword evidence="3" id="KW-1185">Reference proteome</keyword>
<dbReference type="EMBL" id="JAQJZJ010000009">
    <property type="protein sequence ID" value="MDA7088445.1"/>
    <property type="molecule type" value="Genomic_DNA"/>
</dbReference>
<gene>
    <name evidence="2" type="ORF">PH586_18860</name>
</gene>
<evidence type="ECO:0000313" key="2">
    <source>
        <dbReference type="EMBL" id="MDA7088445.1"/>
    </source>
</evidence>
<keyword evidence="1" id="KW-0472">Membrane</keyword>
<dbReference type="Proteomes" id="UP001212042">
    <property type="component" value="Unassembled WGS sequence"/>
</dbReference>
<name>A0ABT4XJS0_9PSED</name>